<reference evidence="3" key="2">
    <citation type="submission" date="2019-11" db="EMBL/GenBank/DDBJ databases">
        <authorList>
            <person name="Feng L."/>
        </authorList>
    </citation>
    <scope>NUCLEOTIDE SEQUENCE</scope>
    <source>
        <strain evidence="3">BdentiumLFYP24</strain>
    </source>
</reference>
<proteinExistence type="predicted"/>
<dbReference type="NCBIfam" id="TIGR04370">
    <property type="entry name" value="glyco_rpt_poly"/>
    <property type="match status" value="1"/>
</dbReference>
<feature type="transmembrane region" description="Helical" evidence="1">
    <location>
        <begin position="453"/>
        <end position="473"/>
    </location>
</feature>
<feature type="transmembrane region" description="Helical" evidence="1">
    <location>
        <begin position="208"/>
        <end position="229"/>
    </location>
</feature>
<feature type="transmembrane region" description="Helical" evidence="1">
    <location>
        <begin position="236"/>
        <end position="252"/>
    </location>
</feature>
<keyword evidence="1" id="KW-1133">Transmembrane helix</keyword>
<feature type="transmembrane region" description="Helical" evidence="1">
    <location>
        <begin position="398"/>
        <end position="420"/>
    </location>
</feature>
<dbReference type="RefSeq" id="WP_129880099.1">
    <property type="nucleotide sequence ID" value="NZ_CACRSP010000001.1"/>
</dbReference>
<feature type="transmembrane region" description="Helical" evidence="1">
    <location>
        <begin position="427"/>
        <end position="447"/>
    </location>
</feature>
<accession>A0A6N2QXL8</accession>
<feature type="transmembrane region" description="Helical" evidence="1">
    <location>
        <begin position="15"/>
        <end position="33"/>
    </location>
</feature>
<feature type="transmembrane region" description="Helical" evidence="1">
    <location>
        <begin position="166"/>
        <end position="188"/>
    </location>
</feature>
<evidence type="ECO:0000313" key="4">
    <source>
        <dbReference type="Proteomes" id="UP000429211"/>
    </source>
</evidence>
<feature type="transmembrane region" description="Helical" evidence="1">
    <location>
        <begin position="112"/>
        <end position="133"/>
    </location>
</feature>
<sequence length="491" mass="55353">MKGSHVCKMDTTKKVVLIVLPLLVAVLSISIWFSATAVDRTDGSVLFTFILNWMLGLCALEWEIYRRPISFAQIHWLFFLVFLVIAPWSQYLSDYRCWGYHATSDSLLYANWLLFGWGIVFLVVSVFPQSILYRMWRRVAQPLSKGKYLPIIKSEQRKSLDFSYSIFSYIALLLCSTICFVLLCAMAGFHNLFSKATVGLDGNNTQQLIVGVVFRAIPLFVFLFTVLGYKNSHVKRWMVVYASVLLLLTNFPTSLARVVAAATFGGLVLIFLPQLRKKNGLFILVLLVGLLVVFPAINVFRKETLNLGVALTSVQEAILGIPKGFNYEDFDAFSMFMRALDYVRDYGSTHGLELLSSILFFVPRALWPGKLYGSGTTIGEAAHLPWTRLSTPLPGEGVMNFGVIGVFLFAIFTAAICRYLDSRYHHGVADGLHFFYPFALIFFFVIMRGELMSALSVTVGYAVVYVLLLFMASKIDHVISIVKEKSFKAER</sequence>
<evidence type="ECO:0000256" key="1">
    <source>
        <dbReference type="SAM" id="Phobius"/>
    </source>
</evidence>
<feature type="transmembrane region" description="Helical" evidence="1">
    <location>
        <begin position="282"/>
        <end position="300"/>
    </location>
</feature>
<reference evidence="2 4" key="1">
    <citation type="journal article" date="2019" name="Nat. Med.">
        <title>A library of human gut bacterial isolates paired with longitudinal multiomics data enables mechanistic microbiome research.</title>
        <authorList>
            <person name="Poyet M."/>
            <person name="Groussin M."/>
            <person name="Gibbons S.M."/>
            <person name="Avila-Pacheco J."/>
            <person name="Jiang X."/>
            <person name="Kearney S.M."/>
            <person name="Perrotta A.R."/>
            <person name="Berdy B."/>
            <person name="Zhao S."/>
            <person name="Lieberman T.D."/>
            <person name="Swanson P.K."/>
            <person name="Smith M."/>
            <person name="Roesemann S."/>
            <person name="Alexander J.E."/>
            <person name="Rich S.A."/>
            <person name="Livny J."/>
            <person name="Vlamakis H."/>
            <person name="Clish C."/>
            <person name="Bullock K."/>
            <person name="Deik A."/>
            <person name="Scott J."/>
            <person name="Pierce K.A."/>
            <person name="Xavier R.J."/>
            <person name="Alm E.J."/>
        </authorList>
    </citation>
    <scope>NUCLEOTIDE SEQUENCE [LARGE SCALE GENOMIC DNA]</scope>
    <source>
        <strain evidence="2 4">BIOML-A2</strain>
    </source>
</reference>
<evidence type="ECO:0000313" key="2">
    <source>
        <dbReference type="EMBL" id="KAB7460270.1"/>
    </source>
</evidence>
<dbReference type="EMBL" id="WDPD01000009">
    <property type="protein sequence ID" value="KAB7460270.1"/>
    <property type="molecule type" value="Genomic_DNA"/>
</dbReference>
<organism evidence="3">
    <name type="scientific">Bifidobacterium dentium</name>
    <dbReference type="NCBI Taxonomy" id="1689"/>
    <lineage>
        <taxon>Bacteria</taxon>
        <taxon>Bacillati</taxon>
        <taxon>Actinomycetota</taxon>
        <taxon>Actinomycetes</taxon>
        <taxon>Bifidobacteriales</taxon>
        <taxon>Bifidobacteriaceae</taxon>
        <taxon>Bifidobacterium</taxon>
    </lineage>
</organism>
<dbReference type="AlphaFoldDB" id="A0A6N2QXL8"/>
<name>A0A6N2QXL8_9BIFI</name>
<feature type="transmembrane region" description="Helical" evidence="1">
    <location>
        <begin position="74"/>
        <end position="92"/>
    </location>
</feature>
<protein>
    <submittedName>
        <fullName evidence="2">Oligosaccharide repeat unit polymerase</fullName>
    </submittedName>
</protein>
<evidence type="ECO:0000313" key="3">
    <source>
        <dbReference type="EMBL" id="VYS72680.1"/>
    </source>
</evidence>
<gene>
    <name evidence="3" type="ORF">BDLFYP24_00052</name>
    <name evidence="2" type="ORF">GBB04_08330</name>
</gene>
<keyword evidence="1" id="KW-0812">Transmembrane</keyword>
<feature type="transmembrane region" description="Helical" evidence="1">
    <location>
        <begin position="45"/>
        <end position="62"/>
    </location>
</feature>
<dbReference type="Proteomes" id="UP000429211">
    <property type="component" value="Unassembled WGS sequence"/>
</dbReference>
<dbReference type="EMBL" id="CACRSP010000001">
    <property type="protein sequence ID" value="VYS72680.1"/>
    <property type="molecule type" value="Genomic_DNA"/>
</dbReference>
<keyword evidence="1" id="KW-0472">Membrane</keyword>